<protein>
    <recommendedName>
        <fullName evidence="6">RNA polymerase sigma factor</fullName>
    </recommendedName>
</protein>
<comment type="similarity">
    <text evidence="1 6">Belongs to the sigma-70 factor family. ECF subfamily.</text>
</comment>
<dbReference type="NCBIfam" id="TIGR02937">
    <property type="entry name" value="sigma70-ECF"/>
    <property type="match status" value="1"/>
</dbReference>
<dbReference type="InterPro" id="IPR039425">
    <property type="entry name" value="RNA_pol_sigma-70-like"/>
</dbReference>
<evidence type="ECO:0000313" key="9">
    <source>
        <dbReference type="EMBL" id="MBW7455846.1"/>
    </source>
</evidence>
<evidence type="ECO:0000256" key="6">
    <source>
        <dbReference type="RuleBase" id="RU000716"/>
    </source>
</evidence>
<keyword evidence="5 6" id="KW-0804">Transcription</keyword>
<dbReference type="Proteomes" id="UP001519887">
    <property type="component" value="Unassembled WGS sequence"/>
</dbReference>
<comment type="caution">
    <text evidence="9">The sequence shown here is derived from an EMBL/GenBank/DDBJ whole genome shotgun (WGS) entry which is preliminary data.</text>
</comment>
<dbReference type="Gene3D" id="1.10.1740.10">
    <property type="match status" value="1"/>
</dbReference>
<dbReference type="SUPFAM" id="SSF88659">
    <property type="entry name" value="Sigma3 and sigma4 domains of RNA polymerase sigma factors"/>
    <property type="match status" value="1"/>
</dbReference>
<organism evidence="9 10">
    <name type="scientific">Paenibacillus sepulcri</name>
    <dbReference type="NCBI Taxonomy" id="359917"/>
    <lineage>
        <taxon>Bacteria</taxon>
        <taxon>Bacillati</taxon>
        <taxon>Bacillota</taxon>
        <taxon>Bacilli</taxon>
        <taxon>Bacillales</taxon>
        <taxon>Paenibacillaceae</taxon>
        <taxon>Paenibacillus</taxon>
    </lineage>
</organism>
<evidence type="ECO:0000313" key="10">
    <source>
        <dbReference type="Proteomes" id="UP001519887"/>
    </source>
</evidence>
<dbReference type="InterPro" id="IPR007627">
    <property type="entry name" value="RNA_pol_sigma70_r2"/>
</dbReference>
<dbReference type="RefSeq" id="WP_210044605.1">
    <property type="nucleotide sequence ID" value="NZ_JBHLVU010000004.1"/>
</dbReference>
<dbReference type="SUPFAM" id="SSF88946">
    <property type="entry name" value="Sigma2 domain of RNA polymerase sigma factors"/>
    <property type="match status" value="1"/>
</dbReference>
<dbReference type="PROSITE" id="PS01063">
    <property type="entry name" value="SIGMA70_ECF"/>
    <property type="match status" value="1"/>
</dbReference>
<accession>A0ABS7C4N2</accession>
<evidence type="ECO:0000256" key="3">
    <source>
        <dbReference type="ARBA" id="ARBA00023082"/>
    </source>
</evidence>
<keyword evidence="10" id="KW-1185">Reference proteome</keyword>
<dbReference type="Pfam" id="PF04542">
    <property type="entry name" value="Sigma70_r2"/>
    <property type="match status" value="1"/>
</dbReference>
<dbReference type="CDD" id="cd06171">
    <property type="entry name" value="Sigma70_r4"/>
    <property type="match status" value="1"/>
</dbReference>
<evidence type="ECO:0000259" key="7">
    <source>
        <dbReference type="Pfam" id="PF04542"/>
    </source>
</evidence>
<dbReference type="InterPro" id="IPR014284">
    <property type="entry name" value="RNA_pol_sigma-70_dom"/>
</dbReference>
<evidence type="ECO:0000256" key="2">
    <source>
        <dbReference type="ARBA" id="ARBA00023015"/>
    </source>
</evidence>
<keyword evidence="2 6" id="KW-0805">Transcription regulation</keyword>
<reference evidence="9 10" key="1">
    <citation type="submission" date="2021-07" db="EMBL/GenBank/DDBJ databases">
        <title>Paenibacillus radiodurans sp. nov., isolated from the southeastern edge of Tengger Desert.</title>
        <authorList>
            <person name="Zhang G."/>
        </authorList>
    </citation>
    <scope>NUCLEOTIDE SEQUENCE [LARGE SCALE GENOMIC DNA]</scope>
    <source>
        <strain evidence="9 10">CCM 7311</strain>
    </source>
</reference>
<keyword evidence="3 6" id="KW-0731">Sigma factor</keyword>
<dbReference type="PANTHER" id="PTHR43133">
    <property type="entry name" value="RNA POLYMERASE ECF-TYPE SIGMA FACTO"/>
    <property type="match status" value="1"/>
</dbReference>
<dbReference type="InterPro" id="IPR013249">
    <property type="entry name" value="RNA_pol_sigma70_r4_t2"/>
</dbReference>
<dbReference type="PANTHER" id="PTHR43133:SF60">
    <property type="entry name" value="RNA POLYMERASE SIGMA FACTOR SIGV"/>
    <property type="match status" value="1"/>
</dbReference>
<evidence type="ECO:0000256" key="4">
    <source>
        <dbReference type="ARBA" id="ARBA00023125"/>
    </source>
</evidence>
<dbReference type="InterPro" id="IPR000838">
    <property type="entry name" value="RNA_pol_sigma70_ECF_CS"/>
</dbReference>
<dbReference type="Pfam" id="PF08281">
    <property type="entry name" value="Sigma70_r4_2"/>
    <property type="match status" value="1"/>
</dbReference>
<feature type="domain" description="RNA polymerase sigma factor 70 region 4 type 2" evidence="8">
    <location>
        <begin position="116"/>
        <end position="166"/>
    </location>
</feature>
<proteinExistence type="inferred from homology"/>
<name>A0ABS7C4N2_9BACL</name>
<feature type="domain" description="RNA polymerase sigma-70 region 2" evidence="7">
    <location>
        <begin position="20"/>
        <end position="87"/>
    </location>
</feature>
<dbReference type="Gene3D" id="1.10.10.10">
    <property type="entry name" value="Winged helix-like DNA-binding domain superfamily/Winged helix DNA-binding domain"/>
    <property type="match status" value="1"/>
</dbReference>
<evidence type="ECO:0000259" key="8">
    <source>
        <dbReference type="Pfam" id="PF08281"/>
    </source>
</evidence>
<dbReference type="InterPro" id="IPR036388">
    <property type="entry name" value="WH-like_DNA-bd_sf"/>
</dbReference>
<dbReference type="InterPro" id="IPR013325">
    <property type="entry name" value="RNA_pol_sigma_r2"/>
</dbReference>
<evidence type="ECO:0000256" key="1">
    <source>
        <dbReference type="ARBA" id="ARBA00010641"/>
    </source>
</evidence>
<evidence type="ECO:0000256" key="5">
    <source>
        <dbReference type="ARBA" id="ARBA00023163"/>
    </source>
</evidence>
<dbReference type="EMBL" id="JAHZIK010000445">
    <property type="protein sequence ID" value="MBW7455846.1"/>
    <property type="molecule type" value="Genomic_DNA"/>
</dbReference>
<gene>
    <name evidence="9" type="ORF">K0U00_17610</name>
</gene>
<keyword evidence="4 6" id="KW-0238">DNA-binding</keyword>
<dbReference type="InterPro" id="IPR013324">
    <property type="entry name" value="RNA_pol_sigma_r3/r4-like"/>
</dbReference>
<sequence length="177" mass="21055">MLKDEQTAKDGAMDEAFSALYQKHYKQVYYSAYSIIRDHFLAQDVAQETFMKIFRRFHTLKDKEKKEAWLNAISRNTAIDFYRKRLRRQEIWNDNIEFITGAAEEGMEHSLEMKTVHELLLSLEPEHRQSLLLIYEYGMSYEQLARFQNTSVSAVKSQLHRSKKKLQSMAREMEQSC</sequence>